<dbReference type="AlphaFoldDB" id="A0A1N6JDR3"/>
<proteinExistence type="predicted"/>
<gene>
    <name evidence="1" type="ORF">SAMN02743940_2518</name>
</gene>
<name>A0A1N6JDR3_9PROT</name>
<dbReference type="InterPro" id="IPR042245">
    <property type="entry name" value="Tgt2/MlaC_sf"/>
</dbReference>
<accession>A0A1N6JDR3</accession>
<dbReference type="STRING" id="44575.SAMN05216419_100478"/>
<dbReference type="eggNOG" id="COG2854">
    <property type="taxonomic scope" value="Bacteria"/>
</dbReference>
<evidence type="ECO:0000313" key="1">
    <source>
        <dbReference type="EMBL" id="SIO42341.1"/>
    </source>
</evidence>
<keyword evidence="2" id="KW-1185">Reference proteome</keyword>
<dbReference type="PANTHER" id="PTHR36573:SF1">
    <property type="entry name" value="INTERMEMBRANE PHOSPHOLIPID TRANSPORT SYSTEM BINDING PROTEIN MLAC"/>
    <property type="match status" value="1"/>
</dbReference>
<organism evidence="1 2">
    <name type="scientific">Nitrosomonas cryotolerans ATCC 49181</name>
    <dbReference type="NCBI Taxonomy" id="1131553"/>
    <lineage>
        <taxon>Bacteria</taxon>
        <taxon>Pseudomonadati</taxon>
        <taxon>Pseudomonadota</taxon>
        <taxon>Betaproteobacteria</taxon>
        <taxon>Nitrosomonadales</taxon>
        <taxon>Nitrosomonadaceae</taxon>
        <taxon>Nitrosomonas</taxon>
    </lineage>
</organism>
<dbReference type="NCBIfam" id="TIGR03481">
    <property type="entry name" value="HpnM"/>
    <property type="match status" value="1"/>
</dbReference>
<sequence length="211" mass="24363">MKAKRIIKSVSYVLIIAILLLAAPFSIAVSAESKDPEQTVRTLQESLLQVMREGDNLSFQERFDFLDSVINQSHDIDFIIHSVLGHSYWSELDALQKNTITDVFRQLSIATYAGRFNRYGGEQFKIVEHRPLPRDHMLVRSWFITADNRTINFDYILAEKGGYWRIVNIIVDGVSDLALKRVEYRAILQRDGFSELVEMLKEKIVLAKKNQ</sequence>
<dbReference type="InterPro" id="IPR008869">
    <property type="entry name" value="MlaC/ttg2D"/>
</dbReference>
<dbReference type="Gene3D" id="3.10.450.710">
    <property type="entry name" value="Tgt2/MlaC"/>
    <property type="match status" value="1"/>
</dbReference>
<dbReference type="EMBL" id="FSRO01000001">
    <property type="protein sequence ID" value="SIO42341.1"/>
    <property type="molecule type" value="Genomic_DNA"/>
</dbReference>
<dbReference type="Pfam" id="PF05494">
    <property type="entry name" value="MlaC"/>
    <property type="match status" value="1"/>
</dbReference>
<dbReference type="PANTHER" id="PTHR36573">
    <property type="entry name" value="INTERMEMBRANE PHOSPHOLIPID TRANSPORT SYSTEM BINDING PROTEIN MLAC"/>
    <property type="match status" value="1"/>
</dbReference>
<protein>
    <submittedName>
        <fullName evidence="1">Phospholipid transport system substrate-binding protein</fullName>
    </submittedName>
</protein>
<evidence type="ECO:0000313" key="2">
    <source>
        <dbReference type="Proteomes" id="UP000185062"/>
    </source>
</evidence>
<reference evidence="1 2" key="1">
    <citation type="submission" date="2016-12" db="EMBL/GenBank/DDBJ databases">
        <authorList>
            <person name="Song W.-J."/>
            <person name="Kurnit D.M."/>
        </authorList>
    </citation>
    <scope>NUCLEOTIDE SEQUENCE [LARGE SCALE GENOMIC DNA]</scope>
    <source>
        <strain evidence="1 2">ATCC 49181</strain>
    </source>
</reference>
<dbReference type="RefSeq" id="WP_074202616.1">
    <property type="nucleotide sequence ID" value="NZ_FSRO01000001.1"/>
</dbReference>
<dbReference type="InterPro" id="IPR017842">
    <property type="entry name" value="Hopanoid_biosyn-assoc_HpnM"/>
</dbReference>
<dbReference type="Proteomes" id="UP000185062">
    <property type="component" value="Unassembled WGS sequence"/>
</dbReference>